<dbReference type="GO" id="GO:0003677">
    <property type="term" value="F:DNA binding"/>
    <property type="evidence" value="ECO:0007669"/>
    <property type="project" value="InterPro"/>
</dbReference>
<gene>
    <name evidence="2" type="ORF">MMALV_15750</name>
</gene>
<dbReference type="PANTHER" id="PTHR34614:SF2">
    <property type="entry name" value="TRANSPOSASE IS4-LIKE DOMAIN-CONTAINING PROTEIN"/>
    <property type="match status" value="1"/>
</dbReference>
<dbReference type="EMBL" id="CP004049">
    <property type="protein sequence ID" value="AGI86294.1"/>
    <property type="molecule type" value="Genomic_DNA"/>
</dbReference>
<keyword evidence="3" id="KW-1185">Reference proteome</keyword>
<dbReference type="InParanoid" id="M9SF27"/>
<dbReference type="AlphaFoldDB" id="M9SF27"/>
<dbReference type="GO" id="GO:0004803">
    <property type="term" value="F:transposase activity"/>
    <property type="evidence" value="ECO:0007669"/>
    <property type="project" value="InterPro"/>
</dbReference>
<dbReference type="PANTHER" id="PTHR34614">
    <property type="match status" value="1"/>
</dbReference>
<organism evidence="2 3">
    <name type="scientific">Methanomethylophilus alvi (strain Mx1201)</name>
    <dbReference type="NCBI Taxonomy" id="1236689"/>
    <lineage>
        <taxon>Archaea</taxon>
        <taxon>Methanobacteriati</taxon>
        <taxon>Thermoplasmatota</taxon>
        <taxon>Thermoplasmata</taxon>
        <taxon>Methanomassiliicoccales</taxon>
        <taxon>Methanomethylophilaceae</taxon>
        <taxon>Methanomethylophilus</taxon>
    </lineage>
</organism>
<name>M9SF27_METAX</name>
<dbReference type="InterPro" id="IPR002559">
    <property type="entry name" value="Transposase_11"/>
</dbReference>
<evidence type="ECO:0000313" key="2">
    <source>
        <dbReference type="EMBL" id="AGI86294.1"/>
    </source>
</evidence>
<reference evidence="2 3" key="1">
    <citation type="journal article" date="2012" name="J. Bacteriol.">
        <title>Genome sequence of 'Candidatus Methanomethylophilus alvus' Mx1201, a methanogenic archaeon from the human gut belonging to a seventh order of methanogens.</title>
        <authorList>
            <person name="Borrel G."/>
            <person name="Harris H.M."/>
            <person name="Tottey W."/>
            <person name="Mihajlovski A."/>
            <person name="Parisot N."/>
            <person name="Peyretaillade E."/>
            <person name="Peyret P."/>
            <person name="Gribaldo S."/>
            <person name="O'Toole P.W."/>
            <person name="Brugere J.F."/>
        </authorList>
    </citation>
    <scope>NUCLEOTIDE SEQUENCE [LARGE SCALE GENOMIC DNA]</scope>
    <source>
        <strain evidence="2 3">Mx1201</strain>
    </source>
</reference>
<dbReference type="HOGENOM" id="CLU_045503_1_0_2"/>
<sequence length="516" mass="59259">MQSSTRSRALKPFMAKQTTFKAADAMAGWNISLSFGIMELVRKGFRRLHLYDFLNGFKEKGVPLGYVVELMCIHQLSGGAYMNKCETDSSSPLAREELCHGYVISRKTMERALDLLDTYFEDTISFLWGRLKGIYPDLDTDVYVDGSHIVRYGSKGENTAAGEGGGTIQLQDQFVVAQLAKSGLPISIELYPGNWNDPPQYQDFIPQLMFMLKEGSRIIMDAGGSDKALLDEIKESDMRYRTRVKMNKSDEQMIDECPDRMQYLDRGMIVIAHRFESSGKTNYLFFSADRYVMGQAAAERRAAKLAQQMTDARDIMKEPKIGKLVTVKRNPFYDVMIKSFEIQMKLNPWLDGDILLAAKEEAGDRCGWFKLQSSEWMEPSEALDIYRHRVGIEHLISSIKSVVNLKPLRVWSRSSVRGSLMLALIAQLQISVLRYDMEPDIIEKMVDGKRTRIEHKPSAKTIIENLIHWTVTLIPRDGWNIERIFSNETDLTREISEILKRYRGCFYRHSARLWRI</sequence>
<accession>M9SF27</accession>
<evidence type="ECO:0000259" key="1">
    <source>
        <dbReference type="Pfam" id="PF01609"/>
    </source>
</evidence>
<feature type="domain" description="Transposase IS4-like" evidence="1">
    <location>
        <begin position="177"/>
        <end position="426"/>
    </location>
</feature>
<dbReference type="InterPro" id="IPR012337">
    <property type="entry name" value="RNaseH-like_sf"/>
</dbReference>
<dbReference type="Pfam" id="PF01609">
    <property type="entry name" value="DDE_Tnp_1"/>
    <property type="match status" value="1"/>
</dbReference>
<dbReference type="SUPFAM" id="SSF53098">
    <property type="entry name" value="Ribonuclease H-like"/>
    <property type="match status" value="1"/>
</dbReference>
<evidence type="ECO:0000313" key="3">
    <source>
        <dbReference type="Proteomes" id="UP000012672"/>
    </source>
</evidence>
<protein>
    <submittedName>
        <fullName evidence="2">Mobile element protein</fullName>
    </submittedName>
</protein>
<dbReference type="Proteomes" id="UP000012672">
    <property type="component" value="Chromosome"/>
</dbReference>
<proteinExistence type="predicted"/>
<dbReference type="KEGG" id="max:MMALV_15750"/>
<dbReference type="GO" id="GO:0006313">
    <property type="term" value="P:DNA transposition"/>
    <property type="evidence" value="ECO:0007669"/>
    <property type="project" value="InterPro"/>
</dbReference>
<dbReference type="eggNOG" id="arCOG03474">
    <property type="taxonomic scope" value="Archaea"/>
</dbReference>